<dbReference type="PANTHER" id="PTHR30404">
    <property type="entry name" value="N-ACETYLMURAMOYL-L-ALANINE AMIDASE"/>
    <property type="match status" value="1"/>
</dbReference>
<dbReference type="EMBL" id="OBEA01000002">
    <property type="protein sequence ID" value="SNY48653.1"/>
    <property type="molecule type" value="Genomic_DNA"/>
</dbReference>
<keyword evidence="3" id="KW-0378">Hydrolase</keyword>
<dbReference type="Pfam" id="PF01520">
    <property type="entry name" value="Amidase_3"/>
    <property type="match status" value="1"/>
</dbReference>
<sequence>MTGSRRAVAALGRICAALVLALVLGLPGQGGAQDFSGLATVAPGGSEIRDRRGALEVTLSLSQGVPYRIFTLEDPRRLVLDFREVDWRGVDPKVLLNSDIASSVAMGPFRPGWSRMVIEVKEPLALQRADMHVDRESGAALMGARFTPVSAETFAAGAGLPAGSAWDLEPRALPAPARDPDAPLRIMLDPGHGGIDPGAEREGVVEAPLMLTFARELRDLLIRSGAEVFLTRDEDIFVSLEGRVAMAHAAGADLFVSLHADALSSGRALGTTVHTLSREASDEASRLLAERHDRGDLLAGIDLSRSDDEIAGVLMDLARTETQPRSERLADALVLSLRSEGLPLNTRPRRAAGYSVLKAPDVPSVLVELGFLSSKRDRENLLDAAFRARLASALRDGILAWKIADDTLAPLRLK</sequence>
<dbReference type="CDD" id="cd02696">
    <property type="entry name" value="MurNAc-LAA"/>
    <property type="match status" value="1"/>
</dbReference>
<dbReference type="InterPro" id="IPR002508">
    <property type="entry name" value="MurNAc-LAA_cat"/>
</dbReference>
<dbReference type="PANTHER" id="PTHR30404:SF0">
    <property type="entry name" value="N-ACETYLMURAMOYL-L-ALANINE AMIDASE AMIC"/>
    <property type="match status" value="1"/>
</dbReference>
<dbReference type="RefSeq" id="WP_097145260.1">
    <property type="nucleotide sequence ID" value="NZ_OBEA01000002.1"/>
</dbReference>
<name>A0A285IL81_9RHOB</name>
<evidence type="ECO:0000313" key="6">
    <source>
        <dbReference type="EMBL" id="SNY48653.1"/>
    </source>
</evidence>
<dbReference type="AlphaFoldDB" id="A0A285IL81"/>
<evidence type="ECO:0000313" key="7">
    <source>
        <dbReference type="Proteomes" id="UP000231655"/>
    </source>
</evidence>
<dbReference type="InterPro" id="IPR021731">
    <property type="entry name" value="AMIN_dom"/>
</dbReference>
<proteinExistence type="predicted"/>
<evidence type="ECO:0000256" key="2">
    <source>
        <dbReference type="ARBA" id="ARBA00011901"/>
    </source>
</evidence>
<evidence type="ECO:0000256" key="1">
    <source>
        <dbReference type="ARBA" id="ARBA00001561"/>
    </source>
</evidence>
<gene>
    <name evidence="5" type="ORF">CVM39_09205</name>
    <name evidence="6" type="ORF">SAMN06297129_1528</name>
</gene>
<dbReference type="InterPro" id="IPR050695">
    <property type="entry name" value="N-acetylmuramoyl_amidase_3"/>
</dbReference>
<keyword evidence="8" id="KW-1185">Reference proteome</keyword>
<dbReference type="GO" id="GO:0008745">
    <property type="term" value="F:N-acetylmuramoyl-L-alanine amidase activity"/>
    <property type="evidence" value="ECO:0007669"/>
    <property type="project" value="UniProtKB-EC"/>
</dbReference>
<reference evidence="5 8" key="2">
    <citation type="journal article" date="2018" name="Int. J. Syst. Evol. Microbiol.">
        <title>Pseudooceanicola lipolyticus sp. nov., a marine alphaproteobacterium, reclassification of Oceanicola flagellatus as Pseudooceanicola flagellatus comb. nov. and emended description of the genus Pseudooceanicola.</title>
        <authorList>
            <person name="Huang M.-M."/>
            <person name="Guo L.-L."/>
            <person name="Wu Y.-H."/>
            <person name="Lai Q.-L."/>
            <person name="Shao Z.-Z."/>
            <person name="Wang C.-S."/>
            <person name="Wu M."/>
            <person name="Xu X.-W."/>
        </authorList>
    </citation>
    <scope>NUCLEOTIDE SEQUENCE [LARGE SCALE GENOMIC DNA]</scope>
    <source>
        <strain evidence="5 8">Ar-45</strain>
    </source>
</reference>
<protein>
    <recommendedName>
        <fullName evidence="2">N-acetylmuramoyl-L-alanine amidase</fullName>
        <ecNumber evidence="2">3.5.1.28</ecNumber>
    </recommendedName>
</protein>
<dbReference type="SUPFAM" id="SSF53187">
    <property type="entry name" value="Zn-dependent exopeptidases"/>
    <property type="match status" value="1"/>
</dbReference>
<evidence type="ECO:0000313" key="8">
    <source>
        <dbReference type="Proteomes" id="UP000231702"/>
    </source>
</evidence>
<dbReference type="Gene3D" id="2.60.40.3500">
    <property type="match status" value="1"/>
</dbReference>
<organism evidence="6 7">
    <name type="scientific">Pseudooceanicola antarcticus</name>
    <dbReference type="NCBI Taxonomy" id="1247613"/>
    <lineage>
        <taxon>Bacteria</taxon>
        <taxon>Pseudomonadati</taxon>
        <taxon>Pseudomonadota</taxon>
        <taxon>Alphaproteobacteria</taxon>
        <taxon>Rhodobacterales</taxon>
        <taxon>Paracoccaceae</taxon>
        <taxon>Pseudooceanicola</taxon>
    </lineage>
</organism>
<dbReference type="SMART" id="SM00646">
    <property type="entry name" value="Ami_3"/>
    <property type="match status" value="1"/>
</dbReference>
<dbReference type="GO" id="GO:0030288">
    <property type="term" value="C:outer membrane-bounded periplasmic space"/>
    <property type="evidence" value="ECO:0007669"/>
    <property type="project" value="TreeGrafter"/>
</dbReference>
<comment type="catalytic activity">
    <reaction evidence="1">
        <text>Hydrolyzes the link between N-acetylmuramoyl residues and L-amino acid residues in certain cell-wall glycopeptides.</text>
        <dbReference type="EC" id="3.5.1.28"/>
    </reaction>
</comment>
<dbReference type="OrthoDB" id="9806267at2"/>
<evidence type="ECO:0000313" key="5">
    <source>
        <dbReference type="EMBL" id="PJE28647.1"/>
    </source>
</evidence>
<dbReference type="Gene3D" id="3.40.630.40">
    <property type="entry name" value="Zn-dependent exopeptidases"/>
    <property type="match status" value="1"/>
</dbReference>
<evidence type="ECO:0000256" key="3">
    <source>
        <dbReference type="ARBA" id="ARBA00022801"/>
    </source>
</evidence>
<feature type="domain" description="MurNAc-LAA" evidence="4">
    <location>
        <begin position="244"/>
        <end position="399"/>
    </location>
</feature>
<dbReference type="Pfam" id="PF11741">
    <property type="entry name" value="AMIN"/>
    <property type="match status" value="1"/>
</dbReference>
<dbReference type="EMBL" id="PGTD01000016">
    <property type="protein sequence ID" value="PJE28647.1"/>
    <property type="molecule type" value="Genomic_DNA"/>
</dbReference>
<evidence type="ECO:0000259" key="4">
    <source>
        <dbReference type="SMART" id="SM00646"/>
    </source>
</evidence>
<dbReference type="GO" id="GO:0009253">
    <property type="term" value="P:peptidoglycan catabolic process"/>
    <property type="evidence" value="ECO:0007669"/>
    <property type="project" value="InterPro"/>
</dbReference>
<dbReference type="Proteomes" id="UP000231655">
    <property type="component" value="Unassembled WGS sequence"/>
</dbReference>
<reference evidence="6 7" key="1">
    <citation type="submission" date="2017-09" db="EMBL/GenBank/DDBJ databases">
        <authorList>
            <person name="Ehlers B."/>
            <person name="Leendertz F.H."/>
        </authorList>
    </citation>
    <scope>NUCLEOTIDE SEQUENCE [LARGE SCALE GENOMIC DNA]</scope>
    <source>
        <strain evidence="6 7">CGMCC 1.12662</strain>
    </source>
</reference>
<dbReference type="Proteomes" id="UP000231702">
    <property type="component" value="Unassembled WGS sequence"/>
</dbReference>
<accession>A0A285IL81</accession>
<dbReference type="EC" id="3.5.1.28" evidence="2"/>